<protein>
    <recommendedName>
        <fullName evidence="5">MYND-type domain-containing protein</fullName>
    </recommendedName>
</protein>
<feature type="domain" description="MYND-type" evidence="5">
    <location>
        <begin position="133"/>
        <end position="170"/>
    </location>
</feature>
<evidence type="ECO:0000313" key="6">
    <source>
        <dbReference type="EMBL" id="TRY69212.1"/>
    </source>
</evidence>
<comment type="caution">
    <text evidence="6">The sequence shown here is derived from an EMBL/GenBank/DDBJ whole genome shotgun (WGS) entry which is preliminary data.</text>
</comment>
<proteinExistence type="predicted"/>
<keyword evidence="3" id="KW-0862">Zinc</keyword>
<dbReference type="STRING" id="6832.A0A553NUV5"/>
<keyword evidence="1" id="KW-0479">Metal-binding</keyword>
<evidence type="ECO:0000256" key="3">
    <source>
        <dbReference type="ARBA" id="ARBA00022833"/>
    </source>
</evidence>
<organism evidence="6 7">
    <name type="scientific">Tigriopus californicus</name>
    <name type="common">Marine copepod</name>
    <dbReference type="NCBI Taxonomy" id="6832"/>
    <lineage>
        <taxon>Eukaryota</taxon>
        <taxon>Metazoa</taxon>
        <taxon>Ecdysozoa</taxon>
        <taxon>Arthropoda</taxon>
        <taxon>Crustacea</taxon>
        <taxon>Multicrustacea</taxon>
        <taxon>Hexanauplia</taxon>
        <taxon>Copepoda</taxon>
        <taxon>Harpacticoida</taxon>
        <taxon>Harpacticidae</taxon>
        <taxon>Tigriopus</taxon>
    </lineage>
</organism>
<reference evidence="6 7" key="1">
    <citation type="journal article" date="2018" name="Nat. Ecol. Evol.">
        <title>Genomic signatures of mitonuclear coevolution across populations of Tigriopus californicus.</title>
        <authorList>
            <person name="Barreto F.S."/>
            <person name="Watson E.T."/>
            <person name="Lima T.G."/>
            <person name="Willett C.S."/>
            <person name="Edmands S."/>
            <person name="Li W."/>
            <person name="Burton R.S."/>
        </authorList>
    </citation>
    <scope>NUCLEOTIDE SEQUENCE [LARGE SCALE GENOMIC DNA]</scope>
    <source>
        <strain evidence="6 7">San Diego</strain>
    </source>
</reference>
<evidence type="ECO:0000256" key="2">
    <source>
        <dbReference type="ARBA" id="ARBA00022771"/>
    </source>
</evidence>
<evidence type="ECO:0000313" key="7">
    <source>
        <dbReference type="Proteomes" id="UP000318571"/>
    </source>
</evidence>
<evidence type="ECO:0000259" key="5">
    <source>
        <dbReference type="PROSITE" id="PS50865"/>
    </source>
</evidence>
<name>A0A553NUV5_TIGCA</name>
<sequence length="171" mass="18743">MKREMDDPLEVKALQYLARRKEQEWDQIVNLLKRKEVALLKSEKAWAMNEGPRAAQLMGSVVKNGSGPPATPSSIVIPGEVGSSFEIMPEEDSNASLPVISSVRTQPVPEVGESPAGSPSPPPTPARLNGTLCQFCLNHVSKFMCAGCSNRWYCTKDCQIKDWDTHADLCS</sequence>
<dbReference type="EMBL" id="VCGU01000010">
    <property type="protein sequence ID" value="TRY69212.1"/>
    <property type="molecule type" value="Genomic_DNA"/>
</dbReference>
<dbReference type="PROSITE" id="PS50865">
    <property type="entry name" value="ZF_MYND_2"/>
    <property type="match status" value="1"/>
</dbReference>
<keyword evidence="7" id="KW-1185">Reference proteome</keyword>
<dbReference type="Gene3D" id="6.10.140.2220">
    <property type="match status" value="1"/>
</dbReference>
<evidence type="ECO:0000256" key="1">
    <source>
        <dbReference type="ARBA" id="ARBA00022723"/>
    </source>
</evidence>
<dbReference type="PROSITE" id="PS01360">
    <property type="entry name" value="ZF_MYND_1"/>
    <property type="match status" value="1"/>
</dbReference>
<accession>A0A553NUV5</accession>
<dbReference type="SUPFAM" id="SSF144232">
    <property type="entry name" value="HIT/MYND zinc finger-like"/>
    <property type="match status" value="1"/>
</dbReference>
<dbReference type="Proteomes" id="UP000318571">
    <property type="component" value="Chromosome 1"/>
</dbReference>
<keyword evidence="2 4" id="KW-0863">Zinc-finger</keyword>
<evidence type="ECO:0000256" key="4">
    <source>
        <dbReference type="PROSITE-ProRule" id="PRU00134"/>
    </source>
</evidence>
<dbReference type="AlphaFoldDB" id="A0A553NUV5"/>
<dbReference type="GO" id="GO:0008270">
    <property type="term" value="F:zinc ion binding"/>
    <property type="evidence" value="ECO:0007669"/>
    <property type="project" value="UniProtKB-KW"/>
</dbReference>
<dbReference type="InterPro" id="IPR002893">
    <property type="entry name" value="Znf_MYND"/>
</dbReference>
<gene>
    <name evidence="6" type="ORF">TCAL_14233</name>
</gene>
<dbReference type="Pfam" id="PF01753">
    <property type="entry name" value="zf-MYND"/>
    <property type="match status" value="1"/>
</dbReference>